<dbReference type="PANTHER" id="PTHR21501">
    <property type="entry name" value="PROTEIN FAM-161"/>
    <property type="match status" value="1"/>
</dbReference>
<keyword evidence="7" id="KW-1185">Reference proteome</keyword>
<reference evidence="6" key="2">
    <citation type="submission" date="2020-05" db="UniProtKB">
        <authorList>
            <consortium name="EnsemblMetazoa"/>
        </authorList>
    </citation>
    <scope>IDENTIFICATION</scope>
    <source>
        <strain evidence="6">WRAIR2</strain>
    </source>
</reference>
<feature type="compositionally biased region" description="Polar residues" evidence="4">
    <location>
        <begin position="262"/>
        <end position="271"/>
    </location>
</feature>
<feature type="region of interest" description="Disordered" evidence="4">
    <location>
        <begin position="160"/>
        <end position="199"/>
    </location>
</feature>
<dbReference type="PANTHER" id="PTHR21501:SF1">
    <property type="entry name" value="PROTEIN FAM-161"/>
    <property type="match status" value="1"/>
</dbReference>
<dbReference type="GO" id="GO:0005856">
    <property type="term" value="C:cytoskeleton"/>
    <property type="evidence" value="ECO:0007669"/>
    <property type="project" value="UniProtKB-ARBA"/>
</dbReference>
<evidence type="ECO:0000256" key="5">
    <source>
        <dbReference type="SAM" id="Phobius"/>
    </source>
</evidence>
<proteinExistence type="inferred from homology"/>
<evidence type="ECO:0000256" key="2">
    <source>
        <dbReference type="ARBA" id="ARBA00023054"/>
    </source>
</evidence>
<dbReference type="EnsemblMetazoa" id="ADIR003297-RA">
    <property type="protein sequence ID" value="ADIR003297-PA"/>
    <property type="gene ID" value="ADIR003297"/>
</dbReference>
<reference evidence="7" key="1">
    <citation type="submission" date="2013-03" db="EMBL/GenBank/DDBJ databases">
        <title>The Genome Sequence of Anopheles dirus WRAIR2.</title>
        <authorList>
            <consortium name="The Broad Institute Genomics Platform"/>
            <person name="Neafsey D.E."/>
            <person name="Walton C."/>
            <person name="Walker B."/>
            <person name="Young S.K."/>
            <person name="Zeng Q."/>
            <person name="Gargeya S."/>
            <person name="Fitzgerald M."/>
            <person name="Haas B."/>
            <person name="Abouelleil A."/>
            <person name="Allen A.W."/>
            <person name="Alvarado L."/>
            <person name="Arachchi H.M."/>
            <person name="Berlin A.M."/>
            <person name="Chapman S.B."/>
            <person name="Gainer-Dewar J."/>
            <person name="Goldberg J."/>
            <person name="Griggs A."/>
            <person name="Gujja S."/>
            <person name="Hansen M."/>
            <person name="Howarth C."/>
            <person name="Imamovic A."/>
            <person name="Ireland A."/>
            <person name="Larimer J."/>
            <person name="McCowan C."/>
            <person name="Murphy C."/>
            <person name="Pearson M."/>
            <person name="Poon T.W."/>
            <person name="Priest M."/>
            <person name="Roberts A."/>
            <person name="Saif S."/>
            <person name="Shea T."/>
            <person name="Sisk P."/>
            <person name="Sykes S."/>
            <person name="Wortman J."/>
            <person name="Nusbaum C."/>
            <person name="Birren B."/>
        </authorList>
    </citation>
    <scope>NUCLEOTIDE SEQUENCE [LARGE SCALE GENOMIC DNA]</scope>
    <source>
        <strain evidence="7">WRAIR2</strain>
    </source>
</reference>
<feature type="compositionally biased region" description="Basic residues" evidence="4">
    <location>
        <begin position="517"/>
        <end position="533"/>
    </location>
</feature>
<feature type="compositionally biased region" description="Basic and acidic residues" evidence="4">
    <location>
        <begin position="484"/>
        <end position="493"/>
    </location>
</feature>
<dbReference type="STRING" id="7168.A0A182N6M5"/>
<feature type="coiled-coil region" evidence="3">
    <location>
        <begin position="1064"/>
        <end position="1098"/>
    </location>
</feature>
<evidence type="ECO:0000256" key="4">
    <source>
        <dbReference type="SAM" id="MobiDB-lite"/>
    </source>
</evidence>
<dbReference type="Pfam" id="PF10595">
    <property type="entry name" value="FAM161A_B"/>
    <property type="match status" value="1"/>
</dbReference>
<feature type="transmembrane region" description="Helical" evidence="5">
    <location>
        <begin position="994"/>
        <end position="1017"/>
    </location>
</feature>
<evidence type="ECO:0000256" key="1">
    <source>
        <dbReference type="ARBA" id="ARBA00006663"/>
    </source>
</evidence>
<feature type="compositionally biased region" description="Basic and acidic residues" evidence="4">
    <location>
        <begin position="160"/>
        <end position="186"/>
    </location>
</feature>
<protein>
    <submittedName>
        <fullName evidence="6">Uncharacterized protein</fullName>
    </submittedName>
</protein>
<feature type="region of interest" description="Disordered" evidence="4">
    <location>
        <begin position="238"/>
        <end position="271"/>
    </location>
</feature>
<dbReference type="GO" id="GO:0005929">
    <property type="term" value="C:cilium"/>
    <property type="evidence" value="ECO:0007669"/>
    <property type="project" value="TreeGrafter"/>
</dbReference>
<keyword evidence="5" id="KW-1133">Transmembrane helix</keyword>
<dbReference type="Pfam" id="PF14802">
    <property type="entry name" value="TMEM192"/>
    <property type="match status" value="1"/>
</dbReference>
<dbReference type="GO" id="GO:0044782">
    <property type="term" value="P:cilium organization"/>
    <property type="evidence" value="ECO:0007669"/>
    <property type="project" value="TreeGrafter"/>
</dbReference>
<sequence length="1113" mass="126041">MSGHGRSVFVNSCIKKPLSPSSKRPNPSFLVPQCSLDRGLQDPRTQDAMSTITRKKASTKCPLARNGHYRRSKCCSLTHQLRKETDNFQTMVQFYDSIPDYNDLLHLPREEFYCRLNTLKKKQKELKSICFMGEDEPQRSCRLSPEAGVCSRKDQVQGLDKHRYKHMSDDADKSGDGAKVNDRSDLATDDGESLQSWSKSPLTVVDTTHDCNKTLTGVARKGSAKSVRIESTKEASLQEELGHSTGRRYRSGTPYVSDPDDSTTTTKNATPSCVTPANSDFVERYDRYVKRNLRCKSASPIRNLANVTIPQPYKMTQREEEQRRLQDLLLASKSAFPSKEALVESTSKPATQFRANPVPITSRIPLFDTIMADQENRSRLAKLNSEIELQSQIKPFHFSERLNRGHSRCLSRSLSSPALLSTGLESDTDGLRKSRTFKAKPCPRKLLSSYFHTKAWEDEYFRHLNKRLRAEEMLRQAALPPSMARRERSERKNCLSRHGGTADEAERKDRPGSSGGKKTKRKRKSRKPLKRRKSVEEKCAEYFASVNDPGRIPYPTSNSSCSNSTDNNRGSGDTPAPIYPVNRPNLAATLRTEWCRKKLRDMDLDDTTTDKKKVPRFRWGVKKSQAFQNLNLDHTHEEELNLRLATRRAEQRLRQEEHAINMELMRQRVKAAPLLLEGPPQWGPRLGHVAHRCSSLNRESEQALFRKPDKLSKMISQKMSSGTVAGVGEAGSSKKCDSPVTTSSASTSSHNRGTANREHRQRTAEKRRSAGNESKLSTYSFDSAGKLSYKACDSELLSLSDIAHLILYREQYHIPQRGDLQWSLPVDRQCTVMIKVRLDESSEFALIALVDHSLFHSTSNTEPEDSIRFDKLQTVPSACIQLFVTLALTVISVIYTLQQCDTDTVCVYYYMLLYLRGVYWAIVYLIHLYTKSRHQCLTRCGHHSFARKVHRHKKSSLQLVTVANMVLLVVHTAMGHCFGETFMQRCFVGGFSSVVFVASFTLVETMVIVPVQLSYIVQVRVFNLTRPSPDAQQNANELSLRICPTEDYSVNDSFKSIADPKEFIQLQSAMVGALKEENEQLRARIEEARNMVELAPNQSLNYSLAEQSIVGGY</sequence>
<dbReference type="AlphaFoldDB" id="A0A182N6M5"/>
<keyword evidence="5" id="KW-0812">Transmembrane</keyword>
<feature type="transmembrane region" description="Helical" evidence="5">
    <location>
        <begin position="907"/>
        <end position="929"/>
    </location>
</feature>
<feature type="region of interest" description="Disordered" evidence="4">
    <location>
        <begin position="547"/>
        <end position="582"/>
    </location>
</feature>
<feature type="region of interest" description="Disordered" evidence="4">
    <location>
        <begin position="716"/>
        <end position="774"/>
    </location>
</feature>
<feature type="transmembrane region" description="Helical" evidence="5">
    <location>
        <begin position="957"/>
        <end position="974"/>
    </location>
</feature>
<evidence type="ECO:0000256" key="3">
    <source>
        <dbReference type="SAM" id="Coils"/>
    </source>
</evidence>
<feature type="compositionally biased region" description="Low complexity" evidence="4">
    <location>
        <begin position="556"/>
        <end position="568"/>
    </location>
</feature>
<dbReference type="InterPro" id="IPR029399">
    <property type="entry name" value="TMEM192"/>
</dbReference>
<keyword evidence="5" id="KW-0472">Membrane</keyword>
<accession>A0A182N6M5</accession>
<organism evidence="6 7">
    <name type="scientific">Anopheles dirus</name>
    <dbReference type="NCBI Taxonomy" id="7168"/>
    <lineage>
        <taxon>Eukaryota</taxon>
        <taxon>Metazoa</taxon>
        <taxon>Ecdysozoa</taxon>
        <taxon>Arthropoda</taxon>
        <taxon>Hexapoda</taxon>
        <taxon>Insecta</taxon>
        <taxon>Pterygota</taxon>
        <taxon>Neoptera</taxon>
        <taxon>Endopterygota</taxon>
        <taxon>Diptera</taxon>
        <taxon>Nematocera</taxon>
        <taxon>Culicoidea</taxon>
        <taxon>Culicidae</taxon>
        <taxon>Anophelinae</taxon>
        <taxon>Anopheles</taxon>
    </lineage>
</organism>
<feature type="compositionally biased region" description="Basic and acidic residues" evidence="4">
    <location>
        <begin position="500"/>
        <end position="511"/>
    </location>
</feature>
<evidence type="ECO:0000313" key="6">
    <source>
        <dbReference type="EnsemblMetazoa" id="ADIR003297-PA"/>
    </source>
</evidence>
<dbReference type="InterPro" id="IPR019579">
    <property type="entry name" value="FAM161A/B"/>
</dbReference>
<feature type="compositionally biased region" description="Basic and acidic residues" evidence="4">
    <location>
        <begin position="755"/>
        <end position="770"/>
    </location>
</feature>
<name>A0A182N6M5_9DIPT</name>
<feature type="region of interest" description="Disordered" evidence="4">
    <location>
        <begin position="479"/>
        <end position="533"/>
    </location>
</feature>
<dbReference type="InterPro" id="IPR051655">
    <property type="entry name" value="FAM161"/>
</dbReference>
<dbReference type="VEuPathDB" id="VectorBase:ADIR003297"/>
<dbReference type="Proteomes" id="UP000075884">
    <property type="component" value="Unassembled WGS sequence"/>
</dbReference>
<keyword evidence="2 3" id="KW-0175">Coiled coil</keyword>
<evidence type="ECO:0000313" key="7">
    <source>
        <dbReference type="Proteomes" id="UP000075884"/>
    </source>
</evidence>
<comment type="similarity">
    <text evidence="1">Belongs to the FAM161 family.</text>
</comment>